<dbReference type="Proteomes" id="UP001372526">
    <property type="component" value="Unassembled WGS sequence"/>
</dbReference>
<dbReference type="RefSeq" id="WP_336474146.1">
    <property type="nucleotide sequence ID" value="NZ_JBAWSX010000018.1"/>
</dbReference>
<evidence type="ECO:0000313" key="1">
    <source>
        <dbReference type="EMBL" id="MEI4803848.1"/>
    </source>
</evidence>
<organism evidence="1 2">
    <name type="scientific">Bacillus bruguierae</name>
    <dbReference type="NCBI Taxonomy" id="3127667"/>
    <lineage>
        <taxon>Bacteria</taxon>
        <taxon>Bacillati</taxon>
        <taxon>Bacillota</taxon>
        <taxon>Bacilli</taxon>
        <taxon>Bacillales</taxon>
        <taxon>Bacillaceae</taxon>
        <taxon>Bacillus</taxon>
    </lineage>
</organism>
<accession>A0ABU8FMC0</accession>
<protein>
    <submittedName>
        <fullName evidence="1">Uncharacterized protein</fullName>
    </submittedName>
</protein>
<comment type="caution">
    <text evidence="1">The sequence shown here is derived from an EMBL/GenBank/DDBJ whole genome shotgun (WGS) entry which is preliminary data.</text>
</comment>
<reference evidence="1 2" key="1">
    <citation type="submission" date="2024-01" db="EMBL/GenBank/DDBJ databases">
        <title>Seven novel Bacillus-like species.</title>
        <authorList>
            <person name="Liu G."/>
        </authorList>
    </citation>
    <scope>NUCLEOTIDE SEQUENCE [LARGE SCALE GENOMIC DNA]</scope>
    <source>
        <strain evidence="1 2">FJAT-51639</strain>
    </source>
</reference>
<name>A0ABU8FMC0_9BACI</name>
<keyword evidence="2" id="KW-1185">Reference proteome</keyword>
<proteinExistence type="predicted"/>
<gene>
    <name evidence="1" type="ORF">WAZ07_21965</name>
</gene>
<evidence type="ECO:0000313" key="2">
    <source>
        <dbReference type="Proteomes" id="UP001372526"/>
    </source>
</evidence>
<sequence>MFQLSLFVECQDNDEALVILQELIKKIDTYITSYVLDSNEPYWKIDGWFEIVCNIETSNVLDMGKAESILEKILNKWSWNKGRITARSTADNAGTIFFNDKVKFITCWFEDFE</sequence>
<dbReference type="EMBL" id="JBAWSX010000018">
    <property type="protein sequence ID" value="MEI4803848.1"/>
    <property type="molecule type" value="Genomic_DNA"/>
</dbReference>